<dbReference type="PANTHER" id="PTHR48079">
    <property type="entry name" value="PROTEIN YEEZ"/>
    <property type="match status" value="1"/>
</dbReference>
<name>A0ABQ5UAD2_9HYPH</name>
<evidence type="ECO:0000259" key="1">
    <source>
        <dbReference type="Pfam" id="PF01370"/>
    </source>
</evidence>
<dbReference type="RefSeq" id="WP_284386839.1">
    <property type="nucleotide sequence ID" value="NZ_BSNG01000001.1"/>
</dbReference>
<reference evidence="2" key="1">
    <citation type="journal article" date="2014" name="Int. J. Syst. Evol. Microbiol.">
        <title>Complete genome of a new Firmicutes species belonging to the dominant human colonic microbiota ('Ruminococcus bicirculans') reveals two chromosomes and a selective capacity to utilize plant glucans.</title>
        <authorList>
            <consortium name="NISC Comparative Sequencing Program"/>
            <person name="Wegmann U."/>
            <person name="Louis P."/>
            <person name="Goesmann A."/>
            <person name="Henrissat B."/>
            <person name="Duncan S.H."/>
            <person name="Flint H.J."/>
        </authorList>
    </citation>
    <scope>NUCLEOTIDE SEQUENCE</scope>
    <source>
        <strain evidence="2">NBRC 103855</strain>
    </source>
</reference>
<evidence type="ECO:0000313" key="3">
    <source>
        <dbReference type="Proteomes" id="UP001161406"/>
    </source>
</evidence>
<dbReference type="InterPro" id="IPR036291">
    <property type="entry name" value="NAD(P)-bd_dom_sf"/>
</dbReference>
<dbReference type="SUPFAM" id="SSF51735">
    <property type="entry name" value="NAD(P)-binding Rossmann-fold domains"/>
    <property type="match status" value="1"/>
</dbReference>
<reference evidence="2" key="2">
    <citation type="submission" date="2023-01" db="EMBL/GenBank/DDBJ databases">
        <title>Draft genome sequence of Devosia yakushimensis strain NBRC 103855.</title>
        <authorList>
            <person name="Sun Q."/>
            <person name="Mori K."/>
        </authorList>
    </citation>
    <scope>NUCLEOTIDE SEQUENCE</scope>
    <source>
        <strain evidence="2">NBRC 103855</strain>
    </source>
</reference>
<keyword evidence="3" id="KW-1185">Reference proteome</keyword>
<dbReference type="Gene3D" id="3.40.50.720">
    <property type="entry name" value="NAD(P)-binding Rossmann-like Domain"/>
    <property type="match status" value="1"/>
</dbReference>
<proteinExistence type="predicted"/>
<dbReference type="InterPro" id="IPR001509">
    <property type="entry name" value="Epimerase_deHydtase"/>
</dbReference>
<dbReference type="Pfam" id="PF01370">
    <property type="entry name" value="Epimerase"/>
    <property type="match status" value="1"/>
</dbReference>
<feature type="domain" description="NAD-dependent epimerase/dehydratase" evidence="1">
    <location>
        <begin position="5"/>
        <end position="221"/>
    </location>
</feature>
<gene>
    <name evidence="2" type="ORF">GCM10007913_00720</name>
</gene>
<evidence type="ECO:0000313" key="2">
    <source>
        <dbReference type="EMBL" id="GLQ08140.1"/>
    </source>
</evidence>
<dbReference type="InterPro" id="IPR051783">
    <property type="entry name" value="NAD(P)-dependent_oxidoreduct"/>
</dbReference>
<sequence>MMGRIAILGAGGFIGNRAVEMLALGGQYDVRPVVRKAQSLALASRFALDGRVADGCDQIALEAAFTGCSGVIHAMAGDPATIIGAIEPAYRAAEAAGVKRLVYLSSASVHGQSPAAGTDELSVLSDRQNIAYNNAKVRAERRLLELRQEGKVEVAILRPGIVHGPRSSWIGGFADELLAGEAYLVDGGRGICNGIYVDNLVHAITLALKSDAADGEAYLLGDAETYSWADLLAPVAGALGRSLDDLPEPGMERRHGLVSRLQGVRPLRRVVRSLPRPLKAALRAGYRELMAGPAQAGSGPRRPVASLERSLLHRCAWKLPHDKAASELGYAPIVDFAEAQRRTLGWLGFAGYPVVS</sequence>
<dbReference type="Proteomes" id="UP001161406">
    <property type="component" value="Unassembled WGS sequence"/>
</dbReference>
<accession>A0ABQ5UAD2</accession>
<comment type="caution">
    <text evidence="2">The sequence shown here is derived from an EMBL/GenBank/DDBJ whole genome shotgun (WGS) entry which is preliminary data.</text>
</comment>
<organism evidence="2 3">
    <name type="scientific">Devosia yakushimensis</name>
    <dbReference type="NCBI Taxonomy" id="470028"/>
    <lineage>
        <taxon>Bacteria</taxon>
        <taxon>Pseudomonadati</taxon>
        <taxon>Pseudomonadota</taxon>
        <taxon>Alphaproteobacteria</taxon>
        <taxon>Hyphomicrobiales</taxon>
        <taxon>Devosiaceae</taxon>
        <taxon>Devosia</taxon>
    </lineage>
</organism>
<protein>
    <submittedName>
        <fullName evidence="2">Epimerase</fullName>
    </submittedName>
</protein>
<dbReference type="EMBL" id="BSNG01000001">
    <property type="protein sequence ID" value="GLQ08140.1"/>
    <property type="molecule type" value="Genomic_DNA"/>
</dbReference>
<dbReference type="PANTHER" id="PTHR48079:SF6">
    <property type="entry name" value="NAD(P)-BINDING DOMAIN-CONTAINING PROTEIN-RELATED"/>
    <property type="match status" value="1"/>
</dbReference>